<keyword evidence="6" id="KW-1185">Reference proteome</keyword>
<protein>
    <submittedName>
        <fullName evidence="5">LacI family transcriptional regulator</fullName>
    </submittedName>
</protein>
<dbReference type="InterPro" id="IPR046335">
    <property type="entry name" value="LacI/GalR-like_sensor"/>
</dbReference>
<dbReference type="CDD" id="cd01392">
    <property type="entry name" value="HTH_LacI"/>
    <property type="match status" value="1"/>
</dbReference>
<dbReference type="PANTHER" id="PTHR30146">
    <property type="entry name" value="LACI-RELATED TRANSCRIPTIONAL REPRESSOR"/>
    <property type="match status" value="1"/>
</dbReference>
<proteinExistence type="predicted"/>
<accession>A0ABY3RN88</accession>
<dbReference type="RefSeq" id="WP_219086343.1">
    <property type="nucleotide sequence ID" value="NZ_CP082781.1"/>
</dbReference>
<dbReference type="PROSITE" id="PS00356">
    <property type="entry name" value="HTH_LACI_1"/>
    <property type="match status" value="1"/>
</dbReference>
<keyword evidence="2" id="KW-0238">DNA-binding</keyword>
<dbReference type="Pfam" id="PF13377">
    <property type="entry name" value="Peripla_BP_3"/>
    <property type="match status" value="1"/>
</dbReference>
<keyword evidence="1" id="KW-0805">Transcription regulation</keyword>
<feature type="domain" description="HTH lacI-type" evidence="4">
    <location>
        <begin position="3"/>
        <end position="57"/>
    </location>
</feature>
<gene>
    <name evidence="5" type="ORF">K8F61_10750</name>
</gene>
<dbReference type="SMART" id="SM00354">
    <property type="entry name" value="HTH_LACI"/>
    <property type="match status" value="1"/>
</dbReference>
<organism evidence="5 6">
    <name type="scientific">Microbacterium resistens</name>
    <dbReference type="NCBI Taxonomy" id="156977"/>
    <lineage>
        <taxon>Bacteria</taxon>
        <taxon>Bacillati</taxon>
        <taxon>Actinomycetota</taxon>
        <taxon>Actinomycetes</taxon>
        <taxon>Micrococcales</taxon>
        <taxon>Microbacteriaceae</taxon>
        <taxon>Microbacterium</taxon>
    </lineage>
</organism>
<evidence type="ECO:0000313" key="6">
    <source>
        <dbReference type="Proteomes" id="UP001199642"/>
    </source>
</evidence>
<evidence type="ECO:0000256" key="3">
    <source>
        <dbReference type="ARBA" id="ARBA00023163"/>
    </source>
</evidence>
<dbReference type="Proteomes" id="UP001199642">
    <property type="component" value="Chromosome"/>
</dbReference>
<evidence type="ECO:0000256" key="1">
    <source>
        <dbReference type="ARBA" id="ARBA00023015"/>
    </source>
</evidence>
<dbReference type="PANTHER" id="PTHR30146:SF109">
    <property type="entry name" value="HTH-TYPE TRANSCRIPTIONAL REGULATOR GALS"/>
    <property type="match status" value="1"/>
</dbReference>
<dbReference type="PROSITE" id="PS50932">
    <property type="entry name" value="HTH_LACI_2"/>
    <property type="match status" value="1"/>
</dbReference>
<keyword evidence="3" id="KW-0804">Transcription</keyword>
<sequence length="331" mass="34907">MAVSVREVAEDAGVSVGTVSNVLNRPERVSADTVARVHAAIERLGYVRNDAARQLRAGRSRTIGLVVLDIRNPFFAEVVRGAEGRAEEHGRSVLVANSDEKAEREATHLALFEEQRVSGVLITPVGDATPLLGRMHQRGIPSVLVDRRSSDPRFASVSVDDGEGGRIAAAHLLSLGRRRLAFVGGPLTLPQVSDRLSGAQSAAAEAGAAIEFLATRALTVEEGRRAGELLLQRAPAERPDGVFAANDLVALGILQSMVMTGGARVPEDLALIGYDDIDFAAAAVIPLSSVRQPASLIGATAVDLLLGEGEGLAEPVRYRPELVVRASTTGR</sequence>
<evidence type="ECO:0000259" key="4">
    <source>
        <dbReference type="PROSITE" id="PS50932"/>
    </source>
</evidence>
<dbReference type="Pfam" id="PF00356">
    <property type="entry name" value="LacI"/>
    <property type="match status" value="1"/>
</dbReference>
<name>A0ABY3RN88_9MICO</name>
<dbReference type="EMBL" id="CP082781">
    <property type="protein sequence ID" value="UGS25176.1"/>
    <property type="molecule type" value="Genomic_DNA"/>
</dbReference>
<evidence type="ECO:0000256" key="2">
    <source>
        <dbReference type="ARBA" id="ARBA00023125"/>
    </source>
</evidence>
<dbReference type="InterPro" id="IPR000843">
    <property type="entry name" value="HTH_LacI"/>
</dbReference>
<reference evidence="5 6" key="1">
    <citation type="submission" date="2023-01" db="EMBL/GenBank/DDBJ databases">
        <title>Characterization of estradiol degrading bacteria Microbacterium sp. MZT7 and reveal degrading genes through genome analysis.</title>
        <authorList>
            <person name="Hao P."/>
            <person name="Gao Y."/>
        </authorList>
    </citation>
    <scope>NUCLEOTIDE SEQUENCE [LARGE SCALE GENOMIC DNA]</scope>
    <source>
        <strain evidence="5 6">MZT7</strain>
    </source>
</reference>
<evidence type="ECO:0000313" key="5">
    <source>
        <dbReference type="EMBL" id="UGS25176.1"/>
    </source>
</evidence>